<dbReference type="RefSeq" id="WP_088053254.1">
    <property type="nucleotide sequence ID" value="NZ_BMJD01000026.1"/>
</dbReference>
<keyword evidence="2" id="KW-1185">Reference proteome</keyword>
<dbReference type="Pfam" id="PF11148">
    <property type="entry name" value="DUF2922"/>
    <property type="match status" value="1"/>
</dbReference>
<dbReference type="EMBL" id="BMJD01000026">
    <property type="protein sequence ID" value="GGB50224.1"/>
    <property type="molecule type" value="Genomic_DNA"/>
</dbReference>
<protein>
    <recommendedName>
        <fullName evidence="3">DUF2922 domain-containing protein</fullName>
    </recommendedName>
</protein>
<gene>
    <name evidence="1" type="ORF">GCM10011409_29800</name>
</gene>
<accession>A0A9W5TZ95</accession>
<proteinExistence type="predicted"/>
<evidence type="ECO:0000313" key="1">
    <source>
        <dbReference type="EMBL" id="GGB50224.1"/>
    </source>
</evidence>
<sequence length="71" mass="7828">MKKLELKFLNEHGKIVTYALETPIEPVAPTAVKSEMKEILVQNSFTGSGGDLVSIKGARFVEHNVEEIESV</sequence>
<dbReference type="InterPro" id="IPR021321">
    <property type="entry name" value="DUF2922"/>
</dbReference>
<dbReference type="Proteomes" id="UP000621492">
    <property type="component" value="Unassembled WGS sequence"/>
</dbReference>
<evidence type="ECO:0008006" key="3">
    <source>
        <dbReference type="Google" id="ProtNLM"/>
    </source>
</evidence>
<organism evidence="1 2">
    <name type="scientific">Lentibacillus populi</name>
    <dbReference type="NCBI Taxonomy" id="1827502"/>
    <lineage>
        <taxon>Bacteria</taxon>
        <taxon>Bacillati</taxon>
        <taxon>Bacillota</taxon>
        <taxon>Bacilli</taxon>
        <taxon>Bacillales</taxon>
        <taxon>Bacillaceae</taxon>
        <taxon>Lentibacillus</taxon>
    </lineage>
</organism>
<evidence type="ECO:0000313" key="2">
    <source>
        <dbReference type="Proteomes" id="UP000621492"/>
    </source>
</evidence>
<comment type="caution">
    <text evidence="1">The sequence shown here is derived from an EMBL/GenBank/DDBJ whole genome shotgun (WGS) entry which is preliminary data.</text>
</comment>
<reference evidence="1" key="1">
    <citation type="journal article" date="2014" name="Int. J. Syst. Evol. Microbiol.">
        <title>Complete genome sequence of Corynebacterium casei LMG S-19264T (=DSM 44701T), isolated from a smear-ripened cheese.</title>
        <authorList>
            <consortium name="US DOE Joint Genome Institute (JGI-PGF)"/>
            <person name="Walter F."/>
            <person name="Albersmeier A."/>
            <person name="Kalinowski J."/>
            <person name="Ruckert C."/>
        </authorList>
    </citation>
    <scope>NUCLEOTIDE SEQUENCE</scope>
    <source>
        <strain evidence="1">CGMCC 1.15454</strain>
    </source>
</reference>
<name>A0A9W5TZ95_9BACI</name>
<reference evidence="1" key="2">
    <citation type="submission" date="2020-09" db="EMBL/GenBank/DDBJ databases">
        <authorList>
            <person name="Sun Q."/>
            <person name="Zhou Y."/>
        </authorList>
    </citation>
    <scope>NUCLEOTIDE SEQUENCE</scope>
    <source>
        <strain evidence="1">CGMCC 1.15454</strain>
    </source>
</reference>
<dbReference type="AlphaFoldDB" id="A0A9W5TZ95"/>